<sequence length="278" mass="31310">MPVPKDEIQDALGTSLTNEVVARLRRTVHVPRPLLETLQRSALSENWGNDLYVLEKYLAVHFAWSIEQDAYTTTDTQLIVTAGHLQTRYGTPLYLVLERNNQPNRQPLYCVHVGSDISAPSLPTPPELPVPSSIPRGGEIVMLHEHILQDNADRVPFLERTPPVSQMCAVSGAIQWSINRDLQLPYWYFGRMNYLVPLYMQSREDITLAPDLIAPVQVNPENMIVRTVLLPHMPYANARVSVKRHDQLPHWMLNAWNASAATVSSNQIDNPEPAQSAG</sequence>
<dbReference type="EMBL" id="JBHSGG010000022">
    <property type="protein sequence ID" value="MFC4728025.1"/>
    <property type="molecule type" value="Genomic_DNA"/>
</dbReference>
<evidence type="ECO:0000313" key="1">
    <source>
        <dbReference type="EMBL" id="MFC4728025.1"/>
    </source>
</evidence>
<reference evidence="2" key="1">
    <citation type="journal article" date="2019" name="Int. J. Syst. Evol. Microbiol.">
        <title>The Global Catalogue of Microorganisms (GCM) 10K type strain sequencing project: providing services to taxonomists for standard genome sequencing and annotation.</title>
        <authorList>
            <consortium name="The Broad Institute Genomics Platform"/>
            <consortium name="The Broad Institute Genome Sequencing Center for Infectious Disease"/>
            <person name="Wu L."/>
            <person name="Ma J."/>
        </authorList>
    </citation>
    <scope>NUCLEOTIDE SEQUENCE [LARGE SCALE GENOMIC DNA]</scope>
    <source>
        <strain evidence="2">CGMCC 1.13574</strain>
    </source>
</reference>
<gene>
    <name evidence="1" type="ORF">ACFO3Q_07585</name>
</gene>
<proteinExistence type="predicted"/>
<keyword evidence="2" id="KW-1185">Reference proteome</keyword>
<dbReference type="Proteomes" id="UP001595892">
    <property type="component" value="Unassembled WGS sequence"/>
</dbReference>
<organism evidence="1 2">
    <name type="scientific">Coralloluteibacterium thermophilum</name>
    <dbReference type="NCBI Taxonomy" id="2707049"/>
    <lineage>
        <taxon>Bacteria</taxon>
        <taxon>Pseudomonadati</taxon>
        <taxon>Pseudomonadota</taxon>
        <taxon>Gammaproteobacteria</taxon>
        <taxon>Lysobacterales</taxon>
        <taxon>Lysobacteraceae</taxon>
        <taxon>Coralloluteibacterium</taxon>
    </lineage>
</organism>
<accession>A0ABV9NJW4</accession>
<dbReference type="RefSeq" id="WP_377004046.1">
    <property type="nucleotide sequence ID" value="NZ_JBHSGG010000022.1"/>
</dbReference>
<protein>
    <submittedName>
        <fullName evidence="1">DUF3825 domain-containing protein</fullName>
    </submittedName>
</protein>
<comment type="caution">
    <text evidence="1">The sequence shown here is derived from an EMBL/GenBank/DDBJ whole genome shotgun (WGS) entry which is preliminary data.</text>
</comment>
<name>A0ABV9NJW4_9GAMM</name>
<evidence type="ECO:0000313" key="2">
    <source>
        <dbReference type="Proteomes" id="UP001595892"/>
    </source>
</evidence>